<dbReference type="Proteomes" id="UP000031390">
    <property type="component" value="Unassembled WGS sequence"/>
</dbReference>
<dbReference type="AlphaFoldDB" id="A0A0C1GVG9"/>
<evidence type="ECO:0000313" key="2">
    <source>
        <dbReference type="Proteomes" id="UP000031390"/>
    </source>
</evidence>
<organism evidence="1 2">
    <name type="scientific">Morococcus cerebrosus</name>
    <dbReference type="NCBI Taxonomy" id="1056807"/>
    <lineage>
        <taxon>Bacteria</taxon>
        <taxon>Pseudomonadati</taxon>
        <taxon>Pseudomonadota</taxon>
        <taxon>Betaproteobacteria</taxon>
        <taxon>Neisseriales</taxon>
        <taxon>Neisseriaceae</taxon>
        <taxon>Morococcus</taxon>
    </lineage>
</organism>
<comment type="caution">
    <text evidence="1">The sequence shown here is derived from an EMBL/GenBank/DDBJ whole genome shotgun (WGS) entry which is preliminary data.</text>
</comment>
<protein>
    <submittedName>
        <fullName evidence="1">Uncharacterized protein</fullName>
    </submittedName>
</protein>
<dbReference type="EMBL" id="JUFZ01000030">
    <property type="protein sequence ID" value="KIC10200.1"/>
    <property type="molecule type" value="Genomic_DNA"/>
</dbReference>
<evidence type="ECO:0000313" key="1">
    <source>
        <dbReference type="EMBL" id="KIC10200.1"/>
    </source>
</evidence>
<reference evidence="1 2" key="1">
    <citation type="submission" date="2014-12" db="EMBL/GenBank/DDBJ databases">
        <title>Genome sequence of Morococcus cerebrosus.</title>
        <authorList>
            <person name="Shin S.-K."/>
            <person name="Yi H."/>
        </authorList>
    </citation>
    <scope>NUCLEOTIDE SEQUENCE [LARGE SCALE GENOMIC DNA]</scope>
    <source>
        <strain evidence="1 2">CIP 81.93</strain>
    </source>
</reference>
<gene>
    <name evidence="1" type="ORF">MCC93_07710</name>
</gene>
<sequence length="42" mass="4657">MVCRYFCANGNNGKQTISFSLTLRQETPPAATFPPHSENTVK</sequence>
<accession>A0A0C1GVG9</accession>
<proteinExistence type="predicted"/>
<name>A0A0C1GVG9_9NEIS</name>